<dbReference type="FunCoup" id="A0A0D2X1R0">
    <property type="interactions" value="308"/>
</dbReference>
<feature type="transmembrane region" description="Helical" evidence="6">
    <location>
        <begin position="195"/>
        <end position="215"/>
    </location>
</feature>
<dbReference type="InterPro" id="IPR008217">
    <property type="entry name" value="Ccc1_fam"/>
</dbReference>
<evidence type="ECO:0000313" key="8">
    <source>
        <dbReference type="Proteomes" id="UP000008743"/>
    </source>
</evidence>
<dbReference type="Pfam" id="PF01988">
    <property type="entry name" value="VIT1"/>
    <property type="match status" value="1"/>
</dbReference>
<sequence>MPFDALVFVLLKRDAHSHSDLAVLELCDRNVLGGARVFGVCCAVRLSHCPRQCYSTEYVKSIVYGGLDGVVSILVSVASVYGSPVGIKFILALGAAKLAAGAFSMGIGDFLSTKAEVDFIVRERLREEWEVDNYIEGERAEMIEIYVNYGLSKQAATEVVEIISKNKQTFVNTMMVEELGLNPEDIDQSPLKHGLVNFGSFLLFGILPLLVYIAFAIDGNEDDNLAFAISAGMTGFGLLSLGVGKAFFTGTPYISSTLMTLLCGCASGAVGFGIAYAFRGESV</sequence>
<keyword evidence="3 6" id="KW-0812">Transmembrane</keyword>
<feature type="transmembrane region" description="Helical" evidence="6">
    <location>
        <begin position="227"/>
        <end position="248"/>
    </location>
</feature>
<keyword evidence="8" id="KW-1185">Reference proteome</keyword>
<comment type="subcellular location">
    <subcellularLocation>
        <location evidence="1">Endomembrane system</location>
        <topology evidence="1">Multi-pass membrane protein</topology>
    </subcellularLocation>
</comment>
<evidence type="ECO:0000256" key="1">
    <source>
        <dbReference type="ARBA" id="ARBA00004127"/>
    </source>
</evidence>
<proteinExistence type="inferred from homology"/>
<accession>A0A0D2X1R0</accession>
<evidence type="ECO:0000256" key="5">
    <source>
        <dbReference type="ARBA" id="ARBA00023136"/>
    </source>
</evidence>
<dbReference type="AlphaFoldDB" id="A0A0D2X1R0"/>
<dbReference type="OrthoDB" id="73465at2759"/>
<dbReference type="GO" id="GO:0005384">
    <property type="term" value="F:manganese ion transmembrane transporter activity"/>
    <property type="evidence" value="ECO:0007669"/>
    <property type="project" value="InterPro"/>
</dbReference>
<keyword evidence="5 6" id="KW-0472">Membrane</keyword>
<dbReference type="GO" id="GO:0012505">
    <property type="term" value="C:endomembrane system"/>
    <property type="evidence" value="ECO:0007669"/>
    <property type="project" value="UniProtKB-SubCell"/>
</dbReference>
<organism evidence="7 8">
    <name type="scientific">Capsaspora owczarzaki (strain ATCC 30864)</name>
    <dbReference type="NCBI Taxonomy" id="595528"/>
    <lineage>
        <taxon>Eukaryota</taxon>
        <taxon>Filasterea</taxon>
        <taxon>Capsaspora</taxon>
    </lineage>
</organism>
<keyword evidence="4 6" id="KW-1133">Transmembrane helix</keyword>
<dbReference type="PANTHER" id="PTHR31851">
    <property type="entry name" value="FE(2+)/MN(2+) TRANSPORTER PCL1"/>
    <property type="match status" value="1"/>
</dbReference>
<protein>
    <submittedName>
        <fullName evidence="7">Integral membrane protein</fullName>
    </submittedName>
</protein>
<reference evidence="8" key="1">
    <citation type="submission" date="2011-02" db="EMBL/GenBank/DDBJ databases">
        <title>The Genome Sequence of Capsaspora owczarzaki ATCC 30864.</title>
        <authorList>
            <person name="Russ C."/>
            <person name="Cuomo C."/>
            <person name="Burger G."/>
            <person name="Gray M.W."/>
            <person name="Holland P.W.H."/>
            <person name="King N."/>
            <person name="Lang F.B.F."/>
            <person name="Roger A.J."/>
            <person name="Ruiz-Trillo I."/>
            <person name="Young S.K."/>
            <person name="Zeng Q."/>
            <person name="Gargeya S."/>
            <person name="Alvarado L."/>
            <person name="Berlin A."/>
            <person name="Chapman S.B."/>
            <person name="Chen Z."/>
            <person name="Freedman E."/>
            <person name="Gellesch M."/>
            <person name="Goldberg J."/>
            <person name="Griggs A."/>
            <person name="Gujja S."/>
            <person name="Heilman E."/>
            <person name="Heiman D."/>
            <person name="Howarth C."/>
            <person name="Mehta T."/>
            <person name="Neiman D."/>
            <person name="Pearson M."/>
            <person name="Roberts A."/>
            <person name="Saif S."/>
            <person name="Shea T."/>
            <person name="Shenoy N."/>
            <person name="Sisk P."/>
            <person name="Stolte C."/>
            <person name="Sykes S."/>
            <person name="White J."/>
            <person name="Yandava C."/>
            <person name="Haas B."/>
            <person name="Nusbaum C."/>
            <person name="Birren B."/>
        </authorList>
    </citation>
    <scope>NUCLEOTIDE SEQUENCE</scope>
    <source>
        <strain evidence="8">ATCC 30864</strain>
    </source>
</reference>
<comment type="similarity">
    <text evidence="2">Belongs to the CCC1 family.</text>
</comment>
<dbReference type="PhylomeDB" id="A0A0D2X1R0"/>
<gene>
    <name evidence="7" type="ORF">CAOG_002408</name>
</gene>
<dbReference type="InParanoid" id="A0A0D2X1R0"/>
<evidence type="ECO:0000256" key="2">
    <source>
        <dbReference type="ARBA" id="ARBA00007049"/>
    </source>
</evidence>
<dbReference type="EMBL" id="KE346362">
    <property type="protein sequence ID" value="KJE91244.1"/>
    <property type="molecule type" value="Genomic_DNA"/>
</dbReference>
<evidence type="ECO:0000256" key="4">
    <source>
        <dbReference type="ARBA" id="ARBA00022989"/>
    </source>
</evidence>
<evidence type="ECO:0000256" key="6">
    <source>
        <dbReference type="SAM" id="Phobius"/>
    </source>
</evidence>
<evidence type="ECO:0000256" key="3">
    <source>
        <dbReference type="ARBA" id="ARBA00022692"/>
    </source>
</evidence>
<evidence type="ECO:0000313" key="7">
    <source>
        <dbReference type="EMBL" id="KJE91244.1"/>
    </source>
</evidence>
<dbReference type="GO" id="GO:0030026">
    <property type="term" value="P:intracellular manganese ion homeostasis"/>
    <property type="evidence" value="ECO:0007669"/>
    <property type="project" value="InterPro"/>
</dbReference>
<feature type="transmembrane region" description="Helical" evidence="6">
    <location>
        <begin position="260"/>
        <end position="278"/>
    </location>
</feature>
<dbReference type="Proteomes" id="UP000008743">
    <property type="component" value="Unassembled WGS sequence"/>
</dbReference>
<name>A0A0D2X1R0_CAPO3</name>